<dbReference type="Pfam" id="PF18317">
    <property type="entry name" value="SDH_C"/>
    <property type="match status" value="1"/>
</dbReference>
<feature type="binding site" evidence="3">
    <location>
        <position position="92"/>
    </location>
    <ligand>
        <name>shikimate</name>
        <dbReference type="ChEBI" id="CHEBI:36208"/>
    </ligand>
</feature>
<dbReference type="InterPro" id="IPR041121">
    <property type="entry name" value="SDH_C"/>
</dbReference>
<feature type="domain" description="Shikimate dehydrogenase substrate binding N-terminal" evidence="4">
    <location>
        <begin position="25"/>
        <end position="94"/>
    </location>
</feature>
<comment type="caution">
    <text evidence="3">Lacks conserved residue(s) required for the propagation of feature annotation.</text>
</comment>
<feature type="binding site" evidence="3">
    <location>
        <position position="67"/>
    </location>
    <ligand>
        <name>shikimate</name>
        <dbReference type="ChEBI" id="CHEBI:36208"/>
    </ligand>
</feature>
<dbReference type="InterPro" id="IPR013708">
    <property type="entry name" value="Shikimate_DH-bd_N"/>
</dbReference>
<evidence type="ECO:0000313" key="6">
    <source>
        <dbReference type="EMBL" id="GAA1743443.1"/>
    </source>
</evidence>
<dbReference type="InterPro" id="IPR046346">
    <property type="entry name" value="Aminoacid_DH-like_N_sf"/>
</dbReference>
<dbReference type="CDD" id="cd01065">
    <property type="entry name" value="NAD_bind_Shikimate_DH"/>
    <property type="match status" value="1"/>
</dbReference>
<reference evidence="6 7" key="1">
    <citation type="journal article" date="2019" name="Int. J. Syst. Evol. Microbiol.">
        <title>The Global Catalogue of Microorganisms (GCM) 10K type strain sequencing project: providing services to taxonomists for standard genome sequencing and annotation.</title>
        <authorList>
            <consortium name="The Broad Institute Genomics Platform"/>
            <consortium name="The Broad Institute Genome Sequencing Center for Infectious Disease"/>
            <person name="Wu L."/>
            <person name="Ma J."/>
        </authorList>
    </citation>
    <scope>NUCLEOTIDE SEQUENCE [LARGE SCALE GENOMIC DNA]</scope>
    <source>
        <strain evidence="6 7">JCM 15591</strain>
    </source>
</reference>
<gene>
    <name evidence="3 6" type="primary">aroE</name>
    <name evidence="6" type="ORF">GCM10009810_00320</name>
</gene>
<evidence type="ECO:0000313" key="7">
    <source>
        <dbReference type="Proteomes" id="UP001501475"/>
    </source>
</evidence>
<comment type="subunit">
    <text evidence="3">Homodimer.</text>
</comment>
<proteinExistence type="inferred from homology"/>
<accession>A0ABN2JYW4</accession>
<keyword evidence="3" id="KW-0560">Oxidoreductase</keyword>
<evidence type="ECO:0000256" key="1">
    <source>
        <dbReference type="ARBA" id="ARBA00004871"/>
    </source>
</evidence>
<comment type="caution">
    <text evidence="6">The sequence shown here is derived from an EMBL/GenBank/DDBJ whole genome shotgun (WGS) entry which is preliminary data.</text>
</comment>
<dbReference type="InterPro" id="IPR022893">
    <property type="entry name" value="Shikimate_DH_fam"/>
</dbReference>
<feature type="binding site" evidence="3">
    <location>
        <position position="224"/>
    </location>
    <ligand>
        <name>NADP(+)</name>
        <dbReference type="ChEBI" id="CHEBI:58349"/>
    </ligand>
</feature>
<dbReference type="SUPFAM" id="SSF53223">
    <property type="entry name" value="Aminoacid dehydrogenase-like, N-terminal domain"/>
    <property type="match status" value="1"/>
</dbReference>
<comment type="pathway">
    <text evidence="1 3">Metabolic intermediate biosynthesis; chorismate biosynthesis; chorismate from D-erythrose 4-phosphate and phosphoenolpyruvate: step 4/7.</text>
</comment>
<dbReference type="EMBL" id="BAAAPN010000001">
    <property type="protein sequence ID" value="GAA1743443.1"/>
    <property type="molecule type" value="Genomic_DNA"/>
</dbReference>
<dbReference type="Gene3D" id="3.40.50.720">
    <property type="entry name" value="NAD(P)-binding Rossmann-like Domain"/>
    <property type="match status" value="1"/>
</dbReference>
<feature type="domain" description="SDH C-terminal" evidence="5">
    <location>
        <begin position="247"/>
        <end position="277"/>
    </location>
</feature>
<name>A0ABN2JYW4_9MICO</name>
<dbReference type="HAMAP" id="MF_00222">
    <property type="entry name" value="Shikimate_DH_AroE"/>
    <property type="match status" value="1"/>
</dbReference>
<feature type="active site" description="Proton acceptor" evidence="3">
    <location>
        <position position="71"/>
    </location>
</feature>
<feature type="binding site" evidence="3">
    <location>
        <position position="107"/>
    </location>
    <ligand>
        <name>shikimate</name>
        <dbReference type="ChEBI" id="CHEBI:36208"/>
    </ligand>
</feature>
<organism evidence="6 7">
    <name type="scientific">Nostocoides vanveenii</name>
    <dbReference type="NCBI Taxonomy" id="330835"/>
    <lineage>
        <taxon>Bacteria</taxon>
        <taxon>Bacillati</taxon>
        <taxon>Actinomycetota</taxon>
        <taxon>Actinomycetes</taxon>
        <taxon>Micrococcales</taxon>
        <taxon>Intrasporangiaceae</taxon>
        <taxon>Nostocoides</taxon>
    </lineage>
</organism>
<dbReference type="PANTHER" id="PTHR21089:SF1">
    <property type="entry name" value="BIFUNCTIONAL 3-DEHYDROQUINATE DEHYDRATASE_SHIKIMATE DEHYDROGENASE, CHLOROPLASTIC"/>
    <property type="match status" value="1"/>
</dbReference>
<dbReference type="EC" id="1.1.1.25" evidence="3"/>
<keyword evidence="2 3" id="KW-0057">Aromatic amino acid biosynthesis</keyword>
<dbReference type="Proteomes" id="UP001501475">
    <property type="component" value="Unassembled WGS sequence"/>
</dbReference>
<keyword evidence="3" id="KW-0028">Amino-acid biosynthesis</keyword>
<sequence>MPRTYLGIITGSFSTPAADNPTVVAMEAAYRHHGLDARYLNCDIGSEELAAAVSGARAMGWAGFNCSIPHKRTVIDLIDALAPSAEIIGAVNCVVATDDGLIGHNTDGQGFVAALTQVRTPEGAHIVVLGTGGAARAVAVETALAGAASITLVGREADEASTLGAYVTQATGVPAYAKGWEGAYAVPPTADILVNATSVGFGDPDAMVDIDVASLRPGLIAADVVVSATPTAYVRAARAAGATALDGVGMMVGQAAVNFHLWTGVEPDRDVMRAALEATLAG</sequence>
<comment type="similarity">
    <text evidence="3">Belongs to the shikimate dehydrogenase family.</text>
</comment>
<dbReference type="SUPFAM" id="SSF51735">
    <property type="entry name" value="NAD(P)-binding Rossmann-fold domains"/>
    <property type="match status" value="1"/>
</dbReference>
<feature type="binding site" evidence="3">
    <location>
        <position position="254"/>
    </location>
    <ligand>
        <name>shikimate</name>
        <dbReference type="ChEBI" id="CHEBI:36208"/>
    </ligand>
</feature>
<dbReference type="Gene3D" id="3.40.50.10860">
    <property type="entry name" value="Leucine Dehydrogenase, chain A, domain 1"/>
    <property type="match status" value="1"/>
</dbReference>
<dbReference type="RefSeq" id="WP_344060358.1">
    <property type="nucleotide sequence ID" value="NZ_BAAAPN010000001.1"/>
</dbReference>
<comment type="function">
    <text evidence="3">Involved in the biosynthesis of the chorismate, which leads to the biosynthesis of aromatic amino acids. Catalyzes the reversible NADPH linked reduction of 3-dehydroshikimate (DHSA) to yield shikimate (SA).</text>
</comment>
<comment type="catalytic activity">
    <reaction evidence="3">
        <text>shikimate + NADP(+) = 3-dehydroshikimate + NADPH + H(+)</text>
        <dbReference type="Rhea" id="RHEA:17737"/>
        <dbReference type="ChEBI" id="CHEBI:15378"/>
        <dbReference type="ChEBI" id="CHEBI:16630"/>
        <dbReference type="ChEBI" id="CHEBI:36208"/>
        <dbReference type="ChEBI" id="CHEBI:57783"/>
        <dbReference type="ChEBI" id="CHEBI:58349"/>
        <dbReference type="EC" id="1.1.1.25"/>
    </reaction>
</comment>
<protein>
    <recommendedName>
        <fullName evidence="3">Shikimate dehydrogenase (NADP(+))</fullName>
        <shortName evidence="3">SDH</shortName>
        <ecNumber evidence="3">1.1.1.25</ecNumber>
    </recommendedName>
</protein>
<evidence type="ECO:0000259" key="4">
    <source>
        <dbReference type="Pfam" id="PF08501"/>
    </source>
</evidence>
<evidence type="ECO:0000256" key="3">
    <source>
        <dbReference type="HAMAP-Rule" id="MF_00222"/>
    </source>
</evidence>
<dbReference type="InterPro" id="IPR036291">
    <property type="entry name" value="NAD(P)-bd_dom_sf"/>
</dbReference>
<evidence type="ECO:0000256" key="2">
    <source>
        <dbReference type="ARBA" id="ARBA00023141"/>
    </source>
</evidence>
<keyword evidence="7" id="KW-1185">Reference proteome</keyword>
<dbReference type="Pfam" id="PF08501">
    <property type="entry name" value="Shikimate_dh_N"/>
    <property type="match status" value="1"/>
</dbReference>
<feature type="binding site" evidence="3">
    <location>
        <position position="247"/>
    </location>
    <ligand>
        <name>NADP(+)</name>
        <dbReference type="ChEBI" id="CHEBI:58349"/>
    </ligand>
</feature>
<keyword evidence="3" id="KW-0521">NADP</keyword>
<dbReference type="PANTHER" id="PTHR21089">
    <property type="entry name" value="SHIKIMATE DEHYDROGENASE"/>
    <property type="match status" value="1"/>
</dbReference>
<evidence type="ECO:0000259" key="5">
    <source>
        <dbReference type="Pfam" id="PF18317"/>
    </source>
</evidence>